<comment type="similarity">
    <text evidence="2">Belongs to the glycerophosphoryl diester phosphodiesterase family.</text>
</comment>
<evidence type="ECO:0000256" key="2">
    <source>
        <dbReference type="ARBA" id="ARBA00007277"/>
    </source>
</evidence>
<dbReference type="InParanoid" id="A0A0L0HB65"/>
<keyword evidence="6" id="KW-0443">Lipid metabolism</keyword>
<accession>A0A0L0HB65</accession>
<organism evidence="9 10">
    <name type="scientific">Spizellomyces punctatus (strain DAOM BR117)</name>
    <dbReference type="NCBI Taxonomy" id="645134"/>
    <lineage>
        <taxon>Eukaryota</taxon>
        <taxon>Fungi</taxon>
        <taxon>Fungi incertae sedis</taxon>
        <taxon>Chytridiomycota</taxon>
        <taxon>Chytridiomycota incertae sedis</taxon>
        <taxon>Chytridiomycetes</taxon>
        <taxon>Spizellomycetales</taxon>
        <taxon>Spizellomycetaceae</taxon>
        <taxon>Spizellomyces</taxon>
    </lineage>
</organism>
<dbReference type="RefSeq" id="XP_016606149.1">
    <property type="nucleotide sequence ID" value="XM_016754718.1"/>
</dbReference>
<dbReference type="GO" id="GO:0034479">
    <property type="term" value="F:phosphatidylglycerol phospholipase C activity"/>
    <property type="evidence" value="ECO:0007669"/>
    <property type="project" value="TreeGrafter"/>
</dbReference>
<evidence type="ECO:0000313" key="9">
    <source>
        <dbReference type="EMBL" id="KNC98109.1"/>
    </source>
</evidence>
<dbReference type="PANTHER" id="PTHR42758">
    <property type="entry name" value="PHOSPHATIDYLGLYCEROL PHOSPHOLIPASE C"/>
    <property type="match status" value="1"/>
</dbReference>
<sequence length="290" mass="32971">MSSLQHFQTRTIARAMPGLAFRYALMSHRGGSLERVENTLPGFRYSAKELKVDLLELDCYLTKDGQVVVFHDRDMTRLCGLPGSIGDYNYADLPPLLIPANLQNNPAVTDDPDSKRIPLLKELLAEFPTYPMQIDVKQGPSELIDKVGAMVRAYNREKQTVWGSFHEPQNGWCRTRFPDIPYFFTARRMAKSFVLWCFGLLPFMQINESAMIMPNFKWVMWPGFARALNRRNVPIIVFGMPGGGVNTVEGWEAVKKFGANGICSDRPSALKQWLKTNRLNELSDFGKRNS</sequence>
<evidence type="ECO:0000256" key="7">
    <source>
        <dbReference type="ARBA" id="ARBA00023136"/>
    </source>
</evidence>
<name>A0A0L0HB65_SPIPD</name>
<dbReference type="PROSITE" id="PS51704">
    <property type="entry name" value="GP_PDE"/>
    <property type="match status" value="1"/>
</dbReference>
<comment type="subcellular location">
    <subcellularLocation>
        <location evidence="1">Membrane</location>
    </subcellularLocation>
</comment>
<keyword evidence="5" id="KW-1133">Transmembrane helix</keyword>
<protein>
    <recommendedName>
        <fullName evidence="8">GP-PDE domain-containing protein</fullName>
    </recommendedName>
</protein>
<reference evidence="9 10" key="1">
    <citation type="submission" date="2009-08" db="EMBL/GenBank/DDBJ databases">
        <title>The Genome Sequence of Spizellomyces punctatus strain DAOM BR117.</title>
        <authorList>
            <consortium name="The Broad Institute Genome Sequencing Platform"/>
            <person name="Russ C."/>
            <person name="Cuomo C."/>
            <person name="Shea T."/>
            <person name="Young S.K."/>
            <person name="Zeng Q."/>
            <person name="Koehrsen M."/>
            <person name="Haas B."/>
            <person name="Borodovsky M."/>
            <person name="Guigo R."/>
            <person name="Alvarado L."/>
            <person name="Berlin A."/>
            <person name="Bochicchio J."/>
            <person name="Borenstein D."/>
            <person name="Chapman S."/>
            <person name="Chen Z."/>
            <person name="Engels R."/>
            <person name="Freedman E."/>
            <person name="Gellesch M."/>
            <person name="Goldberg J."/>
            <person name="Griggs A."/>
            <person name="Gujja S."/>
            <person name="Heiman D."/>
            <person name="Hepburn T."/>
            <person name="Howarth C."/>
            <person name="Jen D."/>
            <person name="Larson L."/>
            <person name="Lewis B."/>
            <person name="Mehta T."/>
            <person name="Park D."/>
            <person name="Pearson M."/>
            <person name="Roberts A."/>
            <person name="Saif S."/>
            <person name="Shenoy N."/>
            <person name="Sisk P."/>
            <person name="Stolte C."/>
            <person name="Sykes S."/>
            <person name="Thomson T."/>
            <person name="Walk T."/>
            <person name="White J."/>
            <person name="Yandava C."/>
            <person name="Burger G."/>
            <person name="Gray M.W."/>
            <person name="Holland P.W.H."/>
            <person name="King N."/>
            <person name="Lang F.B.F."/>
            <person name="Roger A.J."/>
            <person name="Ruiz-Trillo I."/>
            <person name="Lander E."/>
            <person name="Nusbaum C."/>
        </authorList>
    </citation>
    <scope>NUCLEOTIDE SEQUENCE [LARGE SCALE GENOMIC DNA]</scope>
    <source>
        <strain evidence="9 10">DAOM BR117</strain>
    </source>
</reference>
<evidence type="ECO:0000256" key="4">
    <source>
        <dbReference type="ARBA" id="ARBA00022801"/>
    </source>
</evidence>
<dbReference type="InterPro" id="IPR017946">
    <property type="entry name" value="PLC-like_Pdiesterase_TIM-brl"/>
</dbReference>
<dbReference type="Proteomes" id="UP000053201">
    <property type="component" value="Unassembled WGS sequence"/>
</dbReference>
<evidence type="ECO:0000256" key="6">
    <source>
        <dbReference type="ARBA" id="ARBA00023098"/>
    </source>
</evidence>
<proteinExistence type="inferred from homology"/>
<keyword evidence="7" id="KW-0472">Membrane</keyword>
<dbReference type="InterPro" id="IPR052271">
    <property type="entry name" value="GDPD-Related"/>
</dbReference>
<evidence type="ECO:0000256" key="5">
    <source>
        <dbReference type="ARBA" id="ARBA00022989"/>
    </source>
</evidence>
<dbReference type="PANTHER" id="PTHR42758:SF2">
    <property type="entry name" value="PHOSPHATIDYLGLYCEROL PHOSPHOLIPASE C"/>
    <property type="match status" value="1"/>
</dbReference>
<dbReference type="OrthoDB" id="1058301at2759"/>
<evidence type="ECO:0000256" key="1">
    <source>
        <dbReference type="ARBA" id="ARBA00004370"/>
    </source>
</evidence>
<feature type="domain" description="GP-PDE" evidence="8">
    <location>
        <begin position="23"/>
        <end position="274"/>
    </location>
</feature>
<dbReference type="Gene3D" id="3.20.20.190">
    <property type="entry name" value="Phosphatidylinositol (PI) phosphodiesterase"/>
    <property type="match status" value="1"/>
</dbReference>
<dbReference type="GO" id="GO:0005737">
    <property type="term" value="C:cytoplasm"/>
    <property type="evidence" value="ECO:0007669"/>
    <property type="project" value="UniProtKB-ARBA"/>
</dbReference>
<evidence type="ECO:0000256" key="3">
    <source>
        <dbReference type="ARBA" id="ARBA00022692"/>
    </source>
</evidence>
<dbReference type="GO" id="GO:0016020">
    <property type="term" value="C:membrane"/>
    <property type="evidence" value="ECO:0007669"/>
    <property type="project" value="UniProtKB-SubCell"/>
</dbReference>
<gene>
    <name evidence="9" type="ORF">SPPG_06518</name>
</gene>
<dbReference type="STRING" id="645134.A0A0L0HB65"/>
<dbReference type="VEuPathDB" id="FungiDB:SPPG_06518"/>
<dbReference type="SUPFAM" id="SSF51695">
    <property type="entry name" value="PLC-like phosphodiesterases"/>
    <property type="match status" value="1"/>
</dbReference>
<evidence type="ECO:0000313" key="10">
    <source>
        <dbReference type="Proteomes" id="UP000053201"/>
    </source>
</evidence>
<dbReference type="InterPro" id="IPR030395">
    <property type="entry name" value="GP_PDE_dom"/>
</dbReference>
<dbReference type="Pfam" id="PF03009">
    <property type="entry name" value="GDPD"/>
    <property type="match status" value="1"/>
</dbReference>
<dbReference type="GeneID" id="27689812"/>
<evidence type="ECO:0000259" key="8">
    <source>
        <dbReference type="PROSITE" id="PS51704"/>
    </source>
</evidence>
<keyword evidence="3" id="KW-0812">Transmembrane</keyword>
<dbReference type="OMA" id="MWVLNTE"/>
<dbReference type="EMBL" id="KQ257461">
    <property type="protein sequence ID" value="KNC98109.1"/>
    <property type="molecule type" value="Genomic_DNA"/>
</dbReference>
<dbReference type="eggNOG" id="KOG2258">
    <property type="taxonomic scope" value="Eukaryota"/>
</dbReference>
<keyword evidence="4" id="KW-0378">Hydrolase</keyword>
<keyword evidence="10" id="KW-1185">Reference proteome</keyword>
<dbReference type="AlphaFoldDB" id="A0A0L0HB65"/>
<dbReference type="GO" id="GO:0046475">
    <property type="term" value="P:glycerophospholipid catabolic process"/>
    <property type="evidence" value="ECO:0007669"/>
    <property type="project" value="TreeGrafter"/>
</dbReference>